<dbReference type="PROSITE" id="PS50885">
    <property type="entry name" value="HAMP"/>
    <property type="match status" value="1"/>
</dbReference>
<organism evidence="13 14">
    <name type="scientific">Litoribacillus peritrichatus</name>
    <dbReference type="NCBI Taxonomy" id="718191"/>
    <lineage>
        <taxon>Bacteria</taxon>
        <taxon>Pseudomonadati</taxon>
        <taxon>Pseudomonadota</taxon>
        <taxon>Gammaproteobacteria</taxon>
        <taxon>Oceanospirillales</taxon>
        <taxon>Oceanospirillaceae</taxon>
        <taxon>Litoribacillus</taxon>
    </lineage>
</organism>
<comment type="subcellular location">
    <subcellularLocation>
        <location evidence="1">Cell membrane</location>
        <topology evidence="1">Multi-pass membrane protein</topology>
    </subcellularLocation>
</comment>
<reference evidence="14" key="1">
    <citation type="journal article" date="2019" name="Int. J. Syst. Evol. Microbiol.">
        <title>The Global Catalogue of Microorganisms (GCM) 10K type strain sequencing project: providing services to taxonomists for standard genome sequencing and annotation.</title>
        <authorList>
            <consortium name="The Broad Institute Genomics Platform"/>
            <consortium name="The Broad Institute Genome Sequencing Center for Infectious Disease"/>
            <person name="Wu L."/>
            <person name="Ma J."/>
        </authorList>
    </citation>
    <scope>NUCLEOTIDE SEQUENCE [LARGE SCALE GENOMIC DNA]</scope>
    <source>
        <strain evidence="14">JCM 17551</strain>
    </source>
</reference>
<dbReference type="PANTHER" id="PTHR32089:SF112">
    <property type="entry name" value="LYSOZYME-LIKE PROTEIN-RELATED"/>
    <property type="match status" value="1"/>
</dbReference>
<dbReference type="CDD" id="cd12912">
    <property type="entry name" value="PDC2_MCP_like"/>
    <property type="match status" value="1"/>
</dbReference>
<dbReference type="SMART" id="SM00304">
    <property type="entry name" value="HAMP"/>
    <property type="match status" value="1"/>
</dbReference>
<keyword evidence="5 10" id="KW-1133">Transmembrane helix</keyword>
<evidence type="ECO:0000259" key="11">
    <source>
        <dbReference type="PROSITE" id="PS50111"/>
    </source>
</evidence>
<evidence type="ECO:0000313" key="13">
    <source>
        <dbReference type="EMBL" id="GAA3919928.1"/>
    </source>
</evidence>
<name>A0ABP7MDT6_9GAMM</name>
<evidence type="ECO:0000256" key="5">
    <source>
        <dbReference type="ARBA" id="ARBA00022989"/>
    </source>
</evidence>
<dbReference type="InterPro" id="IPR033479">
    <property type="entry name" value="dCache_1"/>
</dbReference>
<accession>A0ABP7MDT6</accession>
<dbReference type="PROSITE" id="PS50111">
    <property type="entry name" value="CHEMOTAXIS_TRANSDUC_2"/>
    <property type="match status" value="1"/>
</dbReference>
<dbReference type="RefSeq" id="WP_344796947.1">
    <property type="nucleotide sequence ID" value="NZ_BAABBN010000004.1"/>
</dbReference>
<dbReference type="Pfam" id="PF00672">
    <property type="entry name" value="HAMP"/>
    <property type="match status" value="1"/>
</dbReference>
<protein>
    <submittedName>
        <fullName evidence="13">Methyl-accepting chemotaxis protein</fullName>
    </submittedName>
</protein>
<evidence type="ECO:0000256" key="1">
    <source>
        <dbReference type="ARBA" id="ARBA00004651"/>
    </source>
</evidence>
<keyword evidence="6 10" id="KW-0472">Membrane</keyword>
<evidence type="ECO:0000256" key="7">
    <source>
        <dbReference type="ARBA" id="ARBA00023224"/>
    </source>
</evidence>
<evidence type="ECO:0000256" key="8">
    <source>
        <dbReference type="ARBA" id="ARBA00029447"/>
    </source>
</evidence>
<evidence type="ECO:0000256" key="9">
    <source>
        <dbReference type="PROSITE-ProRule" id="PRU00284"/>
    </source>
</evidence>
<evidence type="ECO:0000256" key="4">
    <source>
        <dbReference type="ARBA" id="ARBA00022692"/>
    </source>
</evidence>
<evidence type="ECO:0000256" key="3">
    <source>
        <dbReference type="ARBA" id="ARBA00022500"/>
    </source>
</evidence>
<dbReference type="Pfam" id="PF00015">
    <property type="entry name" value="MCPsignal"/>
    <property type="match status" value="1"/>
</dbReference>
<evidence type="ECO:0000256" key="10">
    <source>
        <dbReference type="SAM" id="Phobius"/>
    </source>
</evidence>
<dbReference type="Proteomes" id="UP001501565">
    <property type="component" value="Unassembled WGS sequence"/>
</dbReference>
<feature type="domain" description="HAMP" evidence="12">
    <location>
        <begin position="272"/>
        <end position="326"/>
    </location>
</feature>
<dbReference type="Gene3D" id="1.10.287.950">
    <property type="entry name" value="Methyl-accepting chemotaxis protein"/>
    <property type="match status" value="1"/>
</dbReference>
<keyword evidence="4 10" id="KW-0812">Transmembrane</keyword>
<keyword evidence="2" id="KW-1003">Cell membrane</keyword>
<dbReference type="SUPFAM" id="SSF58104">
    <property type="entry name" value="Methyl-accepting chemotaxis protein (MCP) signaling domain"/>
    <property type="match status" value="1"/>
</dbReference>
<dbReference type="CDD" id="cd11386">
    <property type="entry name" value="MCP_signal"/>
    <property type="match status" value="1"/>
</dbReference>
<proteinExistence type="inferred from homology"/>
<comment type="similarity">
    <text evidence="8">Belongs to the methyl-accepting chemotaxis (MCP) protein family.</text>
</comment>
<evidence type="ECO:0000256" key="6">
    <source>
        <dbReference type="ARBA" id="ARBA00023136"/>
    </source>
</evidence>
<dbReference type="InterPro" id="IPR004089">
    <property type="entry name" value="MCPsignal_dom"/>
</dbReference>
<feature type="transmembrane region" description="Helical" evidence="10">
    <location>
        <begin position="249"/>
        <end position="272"/>
    </location>
</feature>
<evidence type="ECO:0000313" key="14">
    <source>
        <dbReference type="Proteomes" id="UP001501565"/>
    </source>
</evidence>
<sequence length="603" mass="65713">MSERLLGQQLPASLASVSQSIKAHIAAPMSSAKLIAENYFINDWINNNEDPGLLDNFKKYFTQIKQSTNAGVVFFVSNQTNNYYTENGIIKQVSSSNSNDQWFYGFLNSGKKVDLSLDYFEGTGPLTLFLNYRVAGGKGAAGLGLNVDDLSDSIRAFKLEKTGYVLLANSKGKIIIHPNQSNIGQQISKLPVFDGLSDSIISGNSYSTFQNTADGLDYLLASEYLPELDYYLIGIIPESELYESLNNSVVTTLFITVFIIVVSLIIIAVLIIRTIKPLGITAALLEDIGSGEGDLTKRIRSDSNDEIGRVAKGFNEFVTKLQDIIMQVAQRSNGVLSLSEDVHQQANFSQLQTDEQRRSIESLATAMAEMGSTIQEIAQNANNAADIARNATDRVESGNVIVKESISQIQSLSDDMSNAAQVIHELSQQSESIGSILNTIRGISEQTNLLALNAAIEAARAGEQGRGFAVVADEVRSLAQKTAESTDEIQKMIEQLQSGSRKAVDVINRGQESTNKTVDSVNEAGIALTEIRTAVDQINDMNFQVATATEEQSQAIEEMNSNVITIEDVSGQNYEVSEQVTQLATQLTEFANELSELVSQFKV</sequence>
<gene>
    <name evidence="13" type="ORF">GCM10022277_14320</name>
</gene>
<dbReference type="Gene3D" id="3.30.450.20">
    <property type="entry name" value="PAS domain"/>
    <property type="match status" value="1"/>
</dbReference>
<evidence type="ECO:0000259" key="12">
    <source>
        <dbReference type="PROSITE" id="PS50885"/>
    </source>
</evidence>
<dbReference type="InterPro" id="IPR003660">
    <property type="entry name" value="HAMP_dom"/>
</dbReference>
<feature type="domain" description="Methyl-accepting transducer" evidence="11">
    <location>
        <begin position="331"/>
        <end position="567"/>
    </location>
</feature>
<keyword evidence="7 9" id="KW-0807">Transducer</keyword>
<dbReference type="EMBL" id="BAABBN010000004">
    <property type="protein sequence ID" value="GAA3919928.1"/>
    <property type="molecule type" value="Genomic_DNA"/>
</dbReference>
<comment type="caution">
    <text evidence="13">The sequence shown here is derived from an EMBL/GenBank/DDBJ whole genome shotgun (WGS) entry which is preliminary data.</text>
</comment>
<keyword evidence="14" id="KW-1185">Reference proteome</keyword>
<keyword evidence="3" id="KW-0145">Chemotaxis</keyword>
<dbReference type="SMART" id="SM00283">
    <property type="entry name" value="MA"/>
    <property type="match status" value="1"/>
</dbReference>
<dbReference type="PANTHER" id="PTHR32089">
    <property type="entry name" value="METHYL-ACCEPTING CHEMOTAXIS PROTEIN MCPB"/>
    <property type="match status" value="1"/>
</dbReference>
<dbReference type="CDD" id="cd06225">
    <property type="entry name" value="HAMP"/>
    <property type="match status" value="1"/>
</dbReference>
<dbReference type="Pfam" id="PF02743">
    <property type="entry name" value="dCache_1"/>
    <property type="match status" value="1"/>
</dbReference>
<evidence type="ECO:0000256" key="2">
    <source>
        <dbReference type="ARBA" id="ARBA00022475"/>
    </source>
</evidence>